<keyword evidence="1" id="KW-0472">Membrane</keyword>
<evidence type="ECO:0008006" key="4">
    <source>
        <dbReference type="Google" id="ProtNLM"/>
    </source>
</evidence>
<name>A0A0S2FI45_LYSAN</name>
<keyword evidence="1" id="KW-1133">Transmembrane helix</keyword>
<proteinExistence type="predicted"/>
<protein>
    <recommendedName>
        <fullName evidence="4">Transmembrane protein</fullName>
    </recommendedName>
</protein>
<accession>A0A0S2FI45</accession>
<feature type="transmembrane region" description="Helical" evidence="1">
    <location>
        <begin position="32"/>
        <end position="65"/>
    </location>
</feature>
<evidence type="ECO:0000256" key="1">
    <source>
        <dbReference type="SAM" id="Phobius"/>
    </source>
</evidence>
<keyword evidence="3" id="KW-1185">Reference proteome</keyword>
<sequence>MRRAVAGYLFLEFVPLLVCMLAAGLFDAWKTAALMFWALSMLGVIFSGLVLLVFVSVALALDWAFSRRCGAQTDRPQHELTP</sequence>
<feature type="transmembrane region" description="Helical" evidence="1">
    <location>
        <begin position="7"/>
        <end position="26"/>
    </location>
</feature>
<dbReference type="Proteomes" id="UP000060787">
    <property type="component" value="Chromosome"/>
</dbReference>
<evidence type="ECO:0000313" key="3">
    <source>
        <dbReference type="Proteomes" id="UP000060787"/>
    </source>
</evidence>
<dbReference type="EMBL" id="CP011129">
    <property type="protein sequence ID" value="ALN83153.1"/>
    <property type="molecule type" value="Genomic_DNA"/>
</dbReference>
<organism evidence="2 3">
    <name type="scientific">Lysobacter antibioticus</name>
    <dbReference type="NCBI Taxonomy" id="84531"/>
    <lineage>
        <taxon>Bacteria</taxon>
        <taxon>Pseudomonadati</taxon>
        <taxon>Pseudomonadota</taxon>
        <taxon>Gammaproteobacteria</taxon>
        <taxon>Lysobacterales</taxon>
        <taxon>Lysobacteraceae</taxon>
        <taxon>Lysobacter</taxon>
    </lineage>
</organism>
<gene>
    <name evidence="2" type="ORF">LA76x_5051</name>
</gene>
<evidence type="ECO:0000313" key="2">
    <source>
        <dbReference type="EMBL" id="ALN83153.1"/>
    </source>
</evidence>
<dbReference type="PATRIC" id="fig|84531.8.peg.5058"/>
<keyword evidence="1" id="KW-0812">Transmembrane</keyword>
<dbReference type="KEGG" id="lab:LA76x_5051"/>
<dbReference type="AlphaFoldDB" id="A0A0S2FI45"/>
<reference evidence="2 3" key="1">
    <citation type="journal article" date="2015" name="BMC Genomics">
        <title>Comparative genomics and metabolic profiling of the genus Lysobacter.</title>
        <authorList>
            <person name="de Bruijn I."/>
            <person name="Cheng X."/>
            <person name="de Jager V."/>
            <person name="Exposito R.G."/>
            <person name="Watrous J."/>
            <person name="Patel N."/>
            <person name="Postma J."/>
            <person name="Dorrestein P.C."/>
            <person name="Kobayashi D."/>
            <person name="Raaijmakers J.M."/>
        </authorList>
    </citation>
    <scope>NUCLEOTIDE SEQUENCE [LARGE SCALE GENOMIC DNA]</scope>
    <source>
        <strain evidence="2 3">76</strain>
    </source>
</reference>